<evidence type="ECO:0000313" key="5">
    <source>
        <dbReference type="Proteomes" id="UP000501003"/>
    </source>
</evidence>
<organism evidence="4 5">
    <name type="scientific">Aquiluna borgnonia</name>
    <dbReference type="NCBI Taxonomy" id="2499157"/>
    <lineage>
        <taxon>Bacteria</taxon>
        <taxon>Bacillati</taxon>
        <taxon>Actinomycetota</taxon>
        <taxon>Actinomycetes</taxon>
        <taxon>Micrococcales</taxon>
        <taxon>Microbacteriaceae</taxon>
        <taxon>Luna cluster</taxon>
        <taxon>Luna-1 subcluster</taxon>
        <taxon>Aquiluna</taxon>
    </lineage>
</organism>
<keyword evidence="5" id="KW-1185">Reference proteome</keyword>
<dbReference type="InterPro" id="IPR012338">
    <property type="entry name" value="Beta-lactam/transpept-like"/>
</dbReference>
<reference evidence="4 5" key="1">
    <citation type="submission" date="2020-05" db="EMBL/GenBank/DDBJ databases">
        <title>Aquirufa sp. strain 15G-AUS-rot a new Aquirufa species.</title>
        <authorList>
            <person name="Pitt A."/>
            <person name="Hahn M.W."/>
        </authorList>
    </citation>
    <scope>NUCLEOTIDE SEQUENCE [LARGE SCALE GENOMIC DNA]</scope>
    <source>
        <strain evidence="4 5">15G-AUS-rot</strain>
    </source>
</reference>
<accession>A0A7D4TS58</accession>
<feature type="chain" id="PRO_5028938532" evidence="1">
    <location>
        <begin position="24"/>
        <end position="483"/>
    </location>
</feature>
<dbReference type="InterPro" id="IPR054120">
    <property type="entry name" value="PBPA_dimer"/>
</dbReference>
<keyword evidence="1" id="KW-0732">Signal</keyword>
<dbReference type="Proteomes" id="UP000501003">
    <property type="component" value="Chromosome"/>
</dbReference>
<evidence type="ECO:0000313" key="4">
    <source>
        <dbReference type="EMBL" id="QKJ25853.1"/>
    </source>
</evidence>
<gene>
    <name evidence="4" type="ORF">HRU87_06815</name>
</gene>
<dbReference type="PANTHER" id="PTHR30627">
    <property type="entry name" value="PEPTIDOGLYCAN D,D-TRANSPEPTIDASE"/>
    <property type="match status" value="1"/>
</dbReference>
<dbReference type="Gene3D" id="3.40.710.10">
    <property type="entry name" value="DD-peptidase/beta-lactamase superfamily"/>
    <property type="match status" value="1"/>
</dbReference>
<evidence type="ECO:0000259" key="3">
    <source>
        <dbReference type="Pfam" id="PF21922"/>
    </source>
</evidence>
<protein>
    <submittedName>
        <fullName evidence="4">Penicillin-binding protein 2</fullName>
    </submittedName>
</protein>
<evidence type="ECO:0000256" key="1">
    <source>
        <dbReference type="SAM" id="SignalP"/>
    </source>
</evidence>
<dbReference type="KEGG" id="aqg:HRU87_06815"/>
<dbReference type="GO" id="GO:0008658">
    <property type="term" value="F:penicillin binding"/>
    <property type="evidence" value="ECO:0007669"/>
    <property type="project" value="InterPro"/>
</dbReference>
<dbReference type="SUPFAM" id="SSF56601">
    <property type="entry name" value="beta-lactamase/transpeptidase-like"/>
    <property type="match status" value="1"/>
</dbReference>
<name>A0A7D4TS58_9MICO</name>
<dbReference type="RefSeq" id="WP_173494149.1">
    <property type="nucleotide sequence ID" value="NZ_CP054056.1"/>
</dbReference>
<dbReference type="AlphaFoldDB" id="A0A7D4TS58"/>
<dbReference type="EMBL" id="CP054056">
    <property type="protein sequence ID" value="QKJ25853.1"/>
    <property type="molecule type" value="Genomic_DNA"/>
</dbReference>
<dbReference type="InterPro" id="IPR050515">
    <property type="entry name" value="Beta-lactam/transpept"/>
</dbReference>
<feature type="domain" description="Penicillin binding protein A dimerisation" evidence="3">
    <location>
        <begin position="52"/>
        <end position="133"/>
    </location>
</feature>
<dbReference type="GO" id="GO:0071972">
    <property type="term" value="F:peptidoglycan L,D-transpeptidase activity"/>
    <property type="evidence" value="ECO:0007669"/>
    <property type="project" value="TreeGrafter"/>
</dbReference>
<feature type="signal peptide" evidence="1">
    <location>
        <begin position="1"/>
        <end position="23"/>
    </location>
</feature>
<dbReference type="Gene3D" id="3.90.1310.10">
    <property type="entry name" value="Penicillin-binding protein 2a (Domain 2)"/>
    <property type="match status" value="1"/>
</dbReference>
<proteinExistence type="predicted"/>
<evidence type="ECO:0000259" key="2">
    <source>
        <dbReference type="Pfam" id="PF00905"/>
    </source>
</evidence>
<dbReference type="PANTHER" id="PTHR30627:SF24">
    <property type="entry name" value="PENICILLIN-BINDING PROTEIN 4B"/>
    <property type="match status" value="1"/>
</dbReference>
<dbReference type="InterPro" id="IPR001460">
    <property type="entry name" value="PCN-bd_Tpept"/>
</dbReference>
<feature type="domain" description="Penicillin-binding protein transpeptidase" evidence="2">
    <location>
        <begin position="154"/>
        <end position="477"/>
    </location>
</feature>
<dbReference type="Pfam" id="PF21922">
    <property type="entry name" value="PBP_dimer_2"/>
    <property type="match status" value="1"/>
</dbReference>
<dbReference type="GO" id="GO:0005886">
    <property type="term" value="C:plasma membrane"/>
    <property type="evidence" value="ECO:0007669"/>
    <property type="project" value="TreeGrafter"/>
</dbReference>
<sequence length="483" mass="51419">MNRQVRRVGLALTVMFLALFAMASSIQVLRSADLYKDSRNVRASYETYKTQRGSILVGGTSVVESVPVNDAYRFNREYESVLYSPVIGYFSLFSGTDGIERVMNSYLSGQSSAQFFEQINALLDGKPVTGAAVELTLDPDIQRAAWDALGDRKGAVVAIEPSTGRILAMVSKPTFDANLLAGHLYGPVTDALKTYSADEDQPLVNRAIAGDLYHPGSTFKLVVAAAALESGSYTATSTFENLDTYRLPGTNTFIKNSSGSTCGTGETVTLEYALIRSCNIPFAMLAVELGQERIRVQAELMGFGQELEIPMDVTPSIYPIELEDSQLALTGFGQFDVRVSPLQMAMVSSAIANQGVLMKPQLIDLVVASNLNVLSQPEPTVLSAPMSRLTAGYLTRMMVDSVEVGAATRAGISSIAVAGKTGTAENGPTDPYTLWFTGFAPAEAPEVAVAVVVEDGGGIGQNGTGNQIAAPIARMVIEAVLAK</sequence>
<dbReference type="GO" id="GO:0071555">
    <property type="term" value="P:cell wall organization"/>
    <property type="evidence" value="ECO:0007669"/>
    <property type="project" value="TreeGrafter"/>
</dbReference>
<dbReference type="Pfam" id="PF00905">
    <property type="entry name" value="Transpeptidase"/>
    <property type="match status" value="1"/>
</dbReference>